<evidence type="ECO:0000256" key="17">
    <source>
        <dbReference type="ARBA" id="ARBA00051681"/>
    </source>
</evidence>
<dbReference type="GO" id="GO:0005739">
    <property type="term" value="C:mitochondrion"/>
    <property type="evidence" value="ECO:0007669"/>
    <property type="project" value="UniProtKB-SubCell"/>
</dbReference>
<dbReference type="GO" id="GO:0005634">
    <property type="term" value="C:nucleus"/>
    <property type="evidence" value="ECO:0007669"/>
    <property type="project" value="UniProtKB-SubCell"/>
</dbReference>
<keyword evidence="23" id="KW-1185">Reference proteome</keyword>
<dbReference type="FunFam" id="2.30.30.140:FF:000039">
    <property type="entry name" value="Histone acetyltransferase"/>
    <property type="match status" value="1"/>
</dbReference>
<evidence type="ECO:0000256" key="14">
    <source>
        <dbReference type="ARBA" id="ARBA00023163"/>
    </source>
</evidence>
<evidence type="ECO:0000256" key="11">
    <source>
        <dbReference type="ARBA" id="ARBA00023015"/>
    </source>
</evidence>
<dbReference type="GO" id="GO:0008270">
    <property type="term" value="F:zinc ion binding"/>
    <property type="evidence" value="ECO:0007669"/>
    <property type="project" value="UniProtKB-KW"/>
</dbReference>
<dbReference type="GO" id="GO:0040029">
    <property type="term" value="P:epigenetic regulation of gene expression"/>
    <property type="evidence" value="ECO:0007669"/>
    <property type="project" value="UniProtKB-ARBA"/>
</dbReference>
<dbReference type="InterPro" id="IPR002717">
    <property type="entry name" value="HAT_MYST-type"/>
</dbReference>
<evidence type="ECO:0000256" key="13">
    <source>
        <dbReference type="ARBA" id="ARBA00023159"/>
    </source>
</evidence>
<dbReference type="Pfam" id="PF11717">
    <property type="entry name" value="Tudor-knot"/>
    <property type="match status" value="1"/>
</dbReference>
<evidence type="ECO:0000256" key="6">
    <source>
        <dbReference type="ARBA" id="ARBA00022723"/>
    </source>
</evidence>
<dbReference type="GO" id="GO:0046972">
    <property type="term" value="F:histone H4K16 acetyltransferase activity"/>
    <property type="evidence" value="ECO:0007669"/>
    <property type="project" value="UniProtKB-ARBA"/>
</dbReference>
<keyword evidence="6" id="KW-0479">Metal-binding</keyword>
<dbReference type="EC" id="2.3.1.48" evidence="20"/>
<dbReference type="PANTHER" id="PTHR10615:SF82">
    <property type="entry name" value="HISTONE ACETYLTRANSFERASE KAT8"/>
    <property type="match status" value="1"/>
</dbReference>
<evidence type="ECO:0000256" key="20">
    <source>
        <dbReference type="RuleBase" id="RU361211"/>
    </source>
</evidence>
<dbReference type="FunFam" id="1.10.10.10:FF:000022">
    <property type="entry name" value="Histone acetyltransferase"/>
    <property type="match status" value="1"/>
</dbReference>
<dbReference type="SMART" id="SM00298">
    <property type="entry name" value="CHROMO"/>
    <property type="match status" value="1"/>
</dbReference>
<keyword evidence="11" id="KW-0805">Transcription regulation</keyword>
<dbReference type="Proteomes" id="UP001208570">
    <property type="component" value="Unassembled WGS sequence"/>
</dbReference>
<dbReference type="GO" id="GO:0030097">
    <property type="term" value="P:hemopoiesis"/>
    <property type="evidence" value="ECO:0007669"/>
    <property type="project" value="UniProtKB-ARBA"/>
</dbReference>
<keyword evidence="9" id="KW-0156">Chromatin regulator</keyword>
<dbReference type="SUPFAM" id="SSF55729">
    <property type="entry name" value="Acyl-CoA N-acyltransferases (Nat)"/>
    <property type="match status" value="1"/>
</dbReference>
<dbReference type="SUPFAM" id="SSF54160">
    <property type="entry name" value="Chromo domain-like"/>
    <property type="match status" value="1"/>
</dbReference>
<dbReference type="Pfam" id="PF17772">
    <property type="entry name" value="zf-MYST"/>
    <property type="match status" value="1"/>
</dbReference>
<evidence type="ECO:0000256" key="7">
    <source>
        <dbReference type="ARBA" id="ARBA00022771"/>
    </source>
</evidence>
<comment type="subcellular location">
    <subcellularLocation>
        <location evidence="2">Mitochondrion</location>
    </subcellularLocation>
    <subcellularLocation>
        <location evidence="1 20">Nucleus</location>
    </subcellularLocation>
</comment>
<keyword evidence="14" id="KW-0804">Transcription</keyword>
<dbReference type="GO" id="GO:0045595">
    <property type="term" value="P:regulation of cell differentiation"/>
    <property type="evidence" value="ECO:0007669"/>
    <property type="project" value="UniProtKB-ARBA"/>
</dbReference>
<evidence type="ECO:0000256" key="4">
    <source>
        <dbReference type="ARBA" id="ARBA00022553"/>
    </source>
</evidence>
<evidence type="ECO:0000256" key="18">
    <source>
        <dbReference type="ARBA" id="ARBA00062668"/>
    </source>
</evidence>
<dbReference type="InterPro" id="IPR016181">
    <property type="entry name" value="Acyl_CoA_acyltransferase"/>
</dbReference>
<dbReference type="FunFam" id="3.40.630.30:FF:000002">
    <property type="entry name" value="Histone acetyltransferase"/>
    <property type="match status" value="1"/>
</dbReference>
<dbReference type="GO" id="GO:0044545">
    <property type="term" value="C:NSL complex"/>
    <property type="evidence" value="ECO:0007669"/>
    <property type="project" value="UniProtKB-ARBA"/>
</dbReference>
<dbReference type="Gene3D" id="2.30.30.140">
    <property type="match status" value="1"/>
</dbReference>
<comment type="subunit">
    <text evidence="18">Component of a multisubunit histone acetyltransferase complex (MSL) at least composed of the MOF/KAT8, MSL1/hampin, MSL2L1 and MSL3L1. Component of the NSL complex at least composed of MOF/KAT8, KANSL1, KANSL2, KANSL3, MCRS1, PHF20, OGT1/OGT, WDR5 and HCFC1. Component of some MLL1/MLL complex, at least composed of the core components KMT2A/MLL1, ASH2L, HCFC1, WDR5 and RBBP5, as well as the facultative components BACC1, CHD8, E2F6, HSP70, INO80C, KANSL1, LAS1L, MAX, MCRS1, MGA, MOF/KAT8, PELP1, PHF20, PRP31, RING2, RUVB1/TIP49A, RUVB2/TIP49B, SENP3, TAF1, TAF4, TAF6, TAF7, TAF9 and TEX10. Interacts with the chromodomain of MORF4L1/MRG15. Interacts with ATM (via its Tudor-knot domain); possibly regulating the activity of ATM. Interacts with NELFD.</text>
</comment>
<keyword evidence="10" id="KW-0007">Acetylation</keyword>
<dbReference type="InterPro" id="IPR016197">
    <property type="entry name" value="Chromo-like_dom_sf"/>
</dbReference>
<dbReference type="InterPro" id="IPR036388">
    <property type="entry name" value="WH-like_DNA-bd_sf"/>
</dbReference>
<dbReference type="GO" id="GO:0051241">
    <property type="term" value="P:negative regulation of multicellular organismal process"/>
    <property type="evidence" value="ECO:0007669"/>
    <property type="project" value="UniProtKB-ARBA"/>
</dbReference>
<keyword evidence="12" id="KW-0496">Mitochondrion</keyword>
<evidence type="ECO:0000259" key="21">
    <source>
        <dbReference type="PROSITE" id="PS51726"/>
    </source>
</evidence>
<evidence type="ECO:0000256" key="15">
    <source>
        <dbReference type="ARBA" id="ARBA00023242"/>
    </source>
</evidence>
<keyword evidence="13" id="KW-0010">Activator</keyword>
<comment type="catalytic activity">
    <reaction evidence="20">
        <text>L-lysyl-[protein] + acetyl-CoA = N(6)-acetyl-L-lysyl-[protein] + CoA + H(+)</text>
        <dbReference type="Rhea" id="RHEA:45948"/>
        <dbReference type="Rhea" id="RHEA-COMP:9752"/>
        <dbReference type="Rhea" id="RHEA-COMP:10731"/>
        <dbReference type="ChEBI" id="CHEBI:15378"/>
        <dbReference type="ChEBI" id="CHEBI:29969"/>
        <dbReference type="ChEBI" id="CHEBI:57287"/>
        <dbReference type="ChEBI" id="CHEBI:57288"/>
        <dbReference type="ChEBI" id="CHEBI:61930"/>
        <dbReference type="EC" id="2.3.1.48"/>
    </reaction>
</comment>
<evidence type="ECO:0000256" key="2">
    <source>
        <dbReference type="ARBA" id="ARBA00004173"/>
    </source>
</evidence>
<evidence type="ECO:0000256" key="1">
    <source>
        <dbReference type="ARBA" id="ARBA00004123"/>
    </source>
</evidence>
<dbReference type="Gene3D" id="1.10.10.10">
    <property type="entry name" value="Winged helix-like DNA-binding domain superfamily/Winged helix DNA-binding domain"/>
    <property type="match status" value="1"/>
</dbReference>
<keyword evidence="4" id="KW-0597">Phosphoprotein</keyword>
<feature type="active site" description="Proton donor/acceptor" evidence="19">
    <location>
        <position position="342"/>
    </location>
</feature>
<proteinExistence type="inferred from homology"/>
<dbReference type="GO" id="GO:0022008">
    <property type="term" value="P:neurogenesis"/>
    <property type="evidence" value="ECO:0007669"/>
    <property type="project" value="UniProtKB-ARBA"/>
</dbReference>
<keyword evidence="8" id="KW-0862">Zinc</keyword>
<dbReference type="InterPro" id="IPR000953">
    <property type="entry name" value="Chromo/chromo_shadow_dom"/>
</dbReference>
<dbReference type="GO" id="GO:1903108">
    <property type="term" value="P:regulation of mitochondrial transcription"/>
    <property type="evidence" value="ECO:0007669"/>
    <property type="project" value="UniProtKB-ARBA"/>
</dbReference>
<dbReference type="EMBL" id="JAODUP010000034">
    <property type="protein sequence ID" value="KAK2166847.1"/>
    <property type="molecule type" value="Genomic_DNA"/>
</dbReference>
<sequence length="450" mass="52613">MGDSECKTANVKVSHNKLSLSGNQKENKDTEKCNVKSEGHTVEIGGHYLVQRCDNSWHIAEVIETRLNEQNGGKQEYYVHYDAFNRRLDEWVEVDRFDLTHKVEDHGHGLNKEIVAITTSDLSDGTDRKITRNQKRKHDEINHVQKTYAEMDPTTAALEKEHEAITKVKYIDKIQIGKYEIDAWYFSPYPEEYGKQPKLWICEYCLKYMRLEKSYRYHMSECVHRQPPGKEIYRKQKISVFEVDGKDHKIYCQTVCLLAKLFLDHKTLYFDVEPFVFYILTEVDRHGCHLVGYFSKEKESPDGNNLACILTLPPYQRKGYGKFLIAFSYELSKLEGTVGSPEKPLSDLGKLSYRSYWSWVLLEILRDFKGTISIRELSEMTSITQSDIISTLQMLNMVKYWKGQHVICVTPKLVEEHIKSAQYKRPPITVDPEYLRWTPPKRVTKVQKKS</sequence>
<evidence type="ECO:0000256" key="9">
    <source>
        <dbReference type="ARBA" id="ARBA00022853"/>
    </source>
</evidence>
<dbReference type="PROSITE" id="PS51726">
    <property type="entry name" value="MYST_HAT"/>
    <property type="match status" value="1"/>
</dbReference>
<protein>
    <recommendedName>
        <fullName evidence="20">Histone acetyltransferase</fullName>
        <ecNumber evidence="20">2.3.1.48</ecNumber>
    </recommendedName>
</protein>
<feature type="domain" description="MYST-type HAT" evidence="21">
    <location>
        <begin position="166"/>
        <end position="439"/>
    </location>
</feature>
<evidence type="ECO:0000256" key="3">
    <source>
        <dbReference type="ARBA" id="ARBA00010107"/>
    </source>
</evidence>
<dbReference type="AlphaFoldDB" id="A0AAD9K8W2"/>
<keyword evidence="7" id="KW-0863">Zinc-finger</keyword>
<dbReference type="FunFam" id="3.30.60.60:FF:000001">
    <property type="entry name" value="Histone acetyltransferase"/>
    <property type="match status" value="1"/>
</dbReference>
<name>A0AAD9K8W2_9ANNE</name>
<evidence type="ECO:0000256" key="5">
    <source>
        <dbReference type="ARBA" id="ARBA00022679"/>
    </source>
</evidence>
<dbReference type="Gene3D" id="3.30.60.60">
    <property type="entry name" value="N-acetyl transferase-like"/>
    <property type="match status" value="1"/>
</dbReference>
<comment type="catalytic activity">
    <reaction evidence="17">
        <text>propanoyl-CoA + L-lysyl-[protein] = N(6)-propanoyl-L-lysyl-[protein] + CoA + H(+)</text>
        <dbReference type="Rhea" id="RHEA:54020"/>
        <dbReference type="Rhea" id="RHEA-COMP:9752"/>
        <dbReference type="Rhea" id="RHEA-COMP:13758"/>
        <dbReference type="ChEBI" id="CHEBI:15378"/>
        <dbReference type="ChEBI" id="CHEBI:29969"/>
        <dbReference type="ChEBI" id="CHEBI:57287"/>
        <dbReference type="ChEBI" id="CHEBI:57392"/>
        <dbReference type="ChEBI" id="CHEBI:138019"/>
    </reaction>
    <physiologicalReaction direction="left-to-right" evidence="17">
        <dbReference type="Rhea" id="RHEA:54021"/>
    </physiologicalReaction>
</comment>
<evidence type="ECO:0000256" key="8">
    <source>
        <dbReference type="ARBA" id="ARBA00022833"/>
    </source>
</evidence>
<evidence type="ECO:0000256" key="12">
    <source>
        <dbReference type="ARBA" id="ARBA00023128"/>
    </source>
</evidence>
<comment type="caution">
    <text evidence="22">The sequence shown here is derived from an EMBL/GenBank/DDBJ whole genome shotgun (WGS) entry which is preliminary data.</text>
</comment>
<reference evidence="22" key="1">
    <citation type="journal article" date="2023" name="Mol. Biol. Evol.">
        <title>Third-Generation Sequencing Reveals the Adaptive Role of the Epigenome in Three Deep-Sea Polychaetes.</title>
        <authorList>
            <person name="Perez M."/>
            <person name="Aroh O."/>
            <person name="Sun Y."/>
            <person name="Lan Y."/>
            <person name="Juniper S.K."/>
            <person name="Young C.R."/>
            <person name="Angers B."/>
            <person name="Qian P.Y."/>
        </authorList>
    </citation>
    <scope>NUCLEOTIDE SEQUENCE</scope>
    <source>
        <strain evidence="22">P08H-3</strain>
    </source>
</reference>
<gene>
    <name evidence="22" type="ORF">LSH36_34g01027</name>
</gene>
<evidence type="ECO:0000313" key="23">
    <source>
        <dbReference type="Proteomes" id="UP001208570"/>
    </source>
</evidence>
<evidence type="ECO:0000256" key="19">
    <source>
        <dbReference type="PIRSR" id="PIRSR602717-51"/>
    </source>
</evidence>
<dbReference type="GO" id="GO:0035267">
    <property type="term" value="C:NuA4 histone acetyltransferase complex"/>
    <property type="evidence" value="ECO:0007669"/>
    <property type="project" value="TreeGrafter"/>
</dbReference>
<comment type="similarity">
    <text evidence="3 20">Belongs to the MYST (SAS/MOZ) family.</text>
</comment>
<keyword evidence="15 20" id="KW-0539">Nucleus</keyword>
<comment type="catalytic activity">
    <reaction evidence="16">
        <text>L-lysyl-[protein] + acetyl-CoA = N(6)-acetyl-L-lysyl-[protein] + CoA + H(+)</text>
        <dbReference type="Rhea" id="RHEA:45948"/>
        <dbReference type="Rhea" id="RHEA-COMP:9752"/>
        <dbReference type="Rhea" id="RHEA-COMP:10731"/>
        <dbReference type="ChEBI" id="CHEBI:15378"/>
        <dbReference type="ChEBI" id="CHEBI:29969"/>
        <dbReference type="ChEBI" id="CHEBI:57287"/>
        <dbReference type="ChEBI" id="CHEBI:57288"/>
        <dbReference type="ChEBI" id="CHEBI:61930"/>
    </reaction>
    <physiologicalReaction direction="left-to-right" evidence="16">
        <dbReference type="Rhea" id="RHEA:45949"/>
    </physiologicalReaction>
</comment>
<dbReference type="GO" id="GO:0072487">
    <property type="term" value="C:MSL complex"/>
    <property type="evidence" value="ECO:0007669"/>
    <property type="project" value="UniProtKB-ARBA"/>
</dbReference>
<dbReference type="InterPro" id="IPR040706">
    <property type="entry name" value="Zf-MYST"/>
</dbReference>
<keyword evidence="5" id="KW-0808">Transferase</keyword>
<accession>A0AAD9K8W2</accession>
<dbReference type="Pfam" id="PF01853">
    <property type="entry name" value="MOZ_SAS"/>
    <property type="match status" value="1"/>
</dbReference>
<evidence type="ECO:0000256" key="10">
    <source>
        <dbReference type="ARBA" id="ARBA00022990"/>
    </source>
</evidence>
<dbReference type="Gene3D" id="3.40.630.30">
    <property type="match status" value="1"/>
</dbReference>
<dbReference type="PANTHER" id="PTHR10615">
    <property type="entry name" value="HISTONE ACETYLTRANSFERASE"/>
    <property type="match status" value="1"/>
</dbReference>
<evidence type="ECO:0000256" key="16">
    <source>
        <dbReference type="ARBA" id="ARBA00047787"/>
    </source>
</evidence>
<dbReference type="InterPro" id="IPR050603">
    <property type="entry name" value="MYST_HAT"/>
</dbReference>
<organism evidence="22 23">
    <name type="scientific">Paralvinella palmiformis</name>
    <dbReference type="NCBI Taxonomy" id="53620"/>
    <lineage>
        <taxon>Eukaryota</taxon>
        <taxon>Metazoa</taxon>
        <taxon>Spiralia</taxon>
        <taxon>Lophotrochozoa</taxon>
        <taxon>Annelida</taxon>
        <taxon>Polychaeta</taxon>
        <taxon>Sedentaria</taxon>
        <taxon>Canalipalpata</taxon>
        <taxon>Terebellida</taxon>
        <taxon>Terebelliformia</taxon>
        <taxon>Alvinellidae</taxon>
        <taxon>Paralvinella</taxon>
    </lineage>
</organism>
<dbReference type="CDD" id="cd04301">
    <property type="entry name" value="NAT_SF"/>
    <property type="match status" value="1"/>
</dbReference>
<evidence type="ECO:0000313" key="22">
    <source>
        <dbReference type="EMBL" id="KAK2166847.1"/>
    </source>
</evidence>
<dbReference type="InterPro" id="IPR025995">
    <property type="entry name" value="Tudor-knot"/>
</dbReference>